<dbReference type="AlphaFoldDB" id="A0A3P6FYK0"/>
<organism evidence="2">
    <name type="scientific">Brassica oleracea</name>
    <name type="common">Wild cabbage</name>
    <dbReference type="NCBI Taxonomy" id="3712"/>
    <lineage>
        <taxon>Eukaryota</taxon>
        <taxon>Viridiplantae</taxon>
        <taxon>Streptophyta</taxon>
        <taxon>Embryophyta</taxon>
        <taxon>Tracheophyta</taxon>
        <taxon>Spermatophyta</taxon>
        <taxon>Magnoliopsida</taxon>
        <taxon>eudicotyledons</taxon>
        <taxon>Gunneridae</taxon>
        <taxon>Pentapetalae</taxon>
        <taxon>rosids</taxon>
        <taxon>malvids</taxon>
        <taxon>Brassicales</taxon>
        <taxon>Brassicaceae</taxon>
        <taxon>Brassiceae</taxon>
        <taxon>Brassica</taxon>
    </lineage>
</organism>
<keyword evidence="1" id="KW-0472">Membrane</keyword>
<name>A0A3P6FYK0_BRAOL</name>
<evidence type="ECO:0000256" key="1">
    <source>
        <dbReference type="SAM" id="Phobius"/>
    </source>
</evidence>
<protein>
    <submittedName>
        <fullName evidence="2">Uncharacterized protein</fullName>
    </submittedName>
</protein>
<gene>
    <name evidence="2" type="ORF">BOLC6T38930H</name>
</gene>
<evidence type="ECO:0000313" key="2">
    <source>
        <dbReference type="EMBL" id="VDD63477.1"/>
    </source>
</evidence>
<keyword evidence="1" id="KW-0812">Transmembrane</keyword>
<accession>A0A3P6FYK0</accession>
<keyword evidence="1" id="KW-1133">Transmembrane helix</keyword>
<proteinExistence type="predicted"/>
<sequence length="130" mass="14157">MMLLNLIVYHPIHTHTSVFVSSLMPPISQLFGILSRRFLFFASPQKEAGKNTHLSFCSVFGKMPKESSVTLLIIFVLLIVASWIVTYRLLSCSTGETTFAATAELPLLSANFLSPSSKGCGDLADEGMVA</sequence>
<reference evidence="2" key="1">
    <citation type="submission" date="2018-11" db="EMBL/GenBank/DDBJ databases">
        <authorList>
            <consortium name="Genoscope - CEA"/>
            <person name="William W."/>
        </authorList>
    </citation>
    <scope>NUCLEOTIDE SEQUENCE</scope>
</reference>
<feature type="transmembrane region" description="Helical" evidence="1">
    <location>
        <begin position="69"/>
        <end position="90"/>
    </location>
</feature>
<dbReference type="EMBL" id="LR031880">
    <property type="protein sequence ID" value="VDD63477.1"/>
    <property type="molecule type" value="Genomic_DNA"/>
</dbReference>